<dbReference type="SUPFAM" id="SSF46689">
    <property type="entry name" value="Homeodomain-like"/>
    <property type="match status" value="1"/>
</dbReference>
<dbReference type="Pfam" id="PF13551">
    <property type="entry name" value="HTH_29"/>
    <property type="match status" value="1"/>
</dbReference>
<organism evidence="1 2">
    <name type="scientific">Symplocastrum torsivum CPER-KK1</name>
    <dbReference type="NCBI Taxonomy" id="450513"/>
    <lineage>
        <taxon>Bacteria</taxon>
        <taxon>Bacillati</taxon>
        <taxon>Cyanobacteriota</taxon>
        <taxon>Cyanophyceae</taxon>
        <taxon>Oscillatoriophycideae</taxon>
        <taxon>Oscillatoriales</taxon>
        <taxon>Microcoleaceae</taxon>
        <taxon>Symplocastrum</taxon>
    </lineage>
</organism>
<reference evidence="1" key="1">
    <citation type="submission" date="2021-05" db="EMBL/GenBank/DDBJ databases">
        <authorList>
            <person name="Pietrasiak N."/>
            <person name="Ward R."/>
            <person name="Stajich J.E."/>
            <person name="Kurbessoian T."/>
        </authorList>
    </citation>
    <scope>NUCLEOTIDE SEQUENCE</scope>
    <source>
        <strain evidence="1">CPER-KK1</strain>
    </source>
</reference>
<proteinExistence type="predicted"/>
<reference evidence="1" key="2">
    <citation type="journal article" date="2022" name="Microbiol. Resour. Announc.">
        <title>Metagenome Sequencing to Explore Phylogenomics of Terrestrial Cyanobacteria.</title>
        <authorList>
            <person name="Ward R.D."/>
            <person name="Stajich J.E."/>
            <person name="Johansen J.R."/>
            <person name="Huntemann M."/>
            <person name="Clum A."/>
            <person name="Foster B."/>
            <person name="Foster B."/>
            <person name="Roux S."/>
            <person name="Palaniappan K."/>
            <person name="Varghese N."/>
            <person name="Mukherjee S."/>
            <person name="Reddy T.B.K."/>
            <person name="Daum C."/>
            <person name="Copeland A."/>
            <person name="Chen I.A."/>
            <person name="Ivanova N.N."/>
            <person name="Kyrpides N.C."/>
            <person name="Shapiro N."/>
            <person name="Eloe-Fadrosh E.A."/>
            <person name="Pietrasiak N."/>
        </authorList>
    </citation>
    <scope>NUCLEOTIDE SEQUENCE</scope>
    <source>
        <strain evidence="1">CPER-KK1</strain>
    </source>
</reference>
<evidence type="ECO:0000313" key="2">
    <source>
        <dbReference type="Proteomes" id="UP000753908"/>
    </source>
</evidence>
<dbReference type="AlphaFoldDB" id="A0A951PG25"/>
<dbReference type="Proteomes" id="UP000753908">
    <property type="component" value="Unassembled WGS sequence"/>
</dbReference>
<name>A0A951PG25_9CYAN</name>
<dbReference type="InterPro" id="IPR009057">
    <property type="entry name" value="Homeodomain-like_sf"/>
</dbReference>
<sequence>MQLNPISEPIALQPHLSIDELEMRYRQAKVPAERSQLQIVWLVAQGKSTEEAASITGYNPQWVYQLIYRYNQLGSEKFIDKRHKNPALHFIRLLTQVNASSTNNDDFVQEGFFSELRANSTYLTLL</sequence>
<dbReference type="EMBL" id="JAHHIF010000002">
    <property type="protein sequence ID" value="MBW4543170.1"/>
    <property type="molecule type" value="Genomic_DNA"/>
</dbReference>
<gene>
    <name evidence="1" type="ORF">KME25_01785</name>
</gene>
<protein>
    <submittedName>
        <fullName evidence="1">Helix-turn-helix domain-containing protein</fullName>
    </submittedName>
</protein>
<evidence type="ECO:0000313" key="1">
    <source>
        <dbReference type="EMBL" id="MBW4543170.1"/>
    </source>
</evidence>
<accession>A0A951PG25</accession>
<comment type="caution">
    <text evidence="1">The sequence shown here is derived from an EMBL/GenBank/DDBJ whole genome shotgun (WGS) entry which is preliminary data.</text>
</comment>